<dbReference type="InterPro" id="IPR004111">
    <property type="entry name" value="Repressor_TetR_C"/>
</dbReference>
<dbReference type="EMBL" id="BMKB01000003">
    <property type="protein sequence ID" value="GGA49117.1"/>
    <property type="molecule type" value="Genomic_DNA"/>
</dbReference>
<proteinExistence type="predicted"/>
<evidence type="ECO:0000256" key="1">
    <source>
        <dbReference type="ARBA" id="ARBA00023015"/>
    </source>
</evidence>
<dbReference type="InterPro" id="IPR036271">
    <property type="entry name" value="Tet_transcr_reg_TetR-rel_C_sf"/>
</dbReference>
<reference evidence="6 7" key="1">
    <citation type="journal article" date="2014" name="Int. J. Syst. Evol. Microbiol.">
        <title>Complete genome sequence of Corynebacterium casei LMG S-19264T (=DSM 44701T), isolated from a smear-ripened cheese.</title>
        <authorList>
            <consortium name="US DOE Joint Genome Institute (JGI-PGF)"/>
            <person name="Walter F."/>
            <person name="Albersmeier A."/>
            <person name="Kalinowski J."/>
            <person name="Ruckert C."/>
        </authorList>
    </citation>
    <scope>NUCLEOTIDE SEQUENCE [LARGE SCALE GENOMIC DNA]</scope>
    <source>
        <strain evidence="6 7">CGMCC 1.15896</strain>
    </source>
</reference>
<feature type="domain" description="HTH tetR-type" evidence="5">
    <location>
        <begin position="32"/>
        <end position="92"/>
    </location>
</feature>
<dbReference type="OrthoDB" id="329481at2"/>
<comment type="caution">
    <text evidence="6">The sequence shown here is derived from an EMBL/GenBank/DDBJ whole genome shotgun (WGS) entry which is preliminary data.</text>
</comment>
<dbReference type="GO" id="GO:0000976">
    <property type="term" value="F:transcription cis-regulatory region binding"/>
    <property type="evidence" value="ECO:0007669"/>
    <property type="project" value="TreeGrafter"/>
</dbReference>
<organism evidence="6 7">
    <name type="scientific">Pelagibacterium lentulum</name>
    <dbReference type="NCBI Taxonomy" id="2029865"/>
    <lineage>
        <taxon>Bacteria</taxon>
        <taxon>Pseudomonadati</taxon>
        <taxon>Pseudomonadota</taxon>
        <taxon>Alphaproteobacteria</taxon>
        <taxon>Hyphomicrobiales</taxon>
        <taxon>Devosiaceae</taxon>
        <taxon>Pelagibacterium</taxon>
    </lineage>
</organism>
<keyword evidence="2 4" id="KW-0238">DNA-binding</keyword>
<dbReference type="SUPFAM" id="SSF48498">
    <property type="entry name" value="Tetracyclin repressor-like, C-terminal domain"/>
    <property type="match status" value="1"/>
</dbReference>
<gene>
    <name evidence="6" type="ORF">GCM10011499_18700</name>
</gene>
<evidence type="ECO:0000256" key="2">
    <source>
        <dbReference type="ARBA" id="ARBA00023125"/>
    </source>
</evidence>
<feature type="DNA-binding region" description="H-T-H motif" evidence="4">
    <location>
        <begin position="55"/>
        <end position="74"/>
    </location>
</feature>
<evidence type="ECO:0000256" key="4">
    <source>
        <dbReference type="PROSITE-ProRule" id="PRU00335"/>
    </source>
</evidence>
<dbReference type="GO" id="GO:0045892">
    <property type="term" value="P:negative regulation of DNA-templated transcription"/>
    <property type="evidence" value="ECO:0007669"/>
    <property type="project" value="InterPro"/>
</dbReference>
<evidence type="ECO:0000259" key="5">
    <source>
        <dbReference type="PROSITE" id="PS50977"/>
    </source>
</evidence>
<dbReference type="InterPro" id="IPR001647">
    <property type="entry name" value="HTH_TetR"/>
</dbReference>
<dbReference type="PROSITE" id="PS50977">
    <property type="entry name" value="HTH_TETR_2"/>
    <property type="match status" value="1"/>
</dbReference>
<evidence type="ECO:0000313" key="7">
    <source>
        <dbReference type="Proteomes" id="UP000596977"/>
    </source>
</evidence>
<keyword evidence="1" id="KW-0805">Transcription regulation</keyword>
<evidence type="ECO:0000313" key="6">
    <source>
        <dbReference type="EMBL" id="GGA49117.1"/>
    </source>
</evidence>
<dbReference type="SUPFAM" id="SSF46689">
    <property type="entry name" value="Homeodomain-like"/>
    <property type="match status" value="1"/>
</dbReference>
<dbReference type="AlphaFoldDB" id="A0A916VXI2"/>
<dbReference type="Pfam" id="PF02909">
    <property type="entry name" value="TetR_C_1"/>
    <property type="match status" value="1"/>
</dbReference>
<dbReference type="RefSeq" id="WP_127074215.1">
    <property type="nucleotide sequence ID" value="NZ_BMKB01000003.1"/>
</dbReference>
<dbReference type="PANTHER" id="PTHR30055">
    <property type="entry name" value="HTH-TYPE TRANSCRIPTIONAL REGULATOR RUTR"/>
    <property type="match status" value="1"/>
</dbReference>
<accession>A0A916VXI2</accession>
<keyword evidence="7" id="KW-1185">Reference proteome</keyword>
<dbReference type="InterPro" id="IPR050109">
    <property type="entry name" value="HTH-type_TetR-like_transc_reg"/>
</dbReference>
<name>A0A916VXI2_9HYPH</name>
<protein>
    <submittedName>
        <fullName evidence="6">TetR family transcriptional regulator</fullName>
    </submittedName>
</protein>
<dbReference type="Proteomes" id="UP000596977">
    <property type="component" value="Unassembled WGS sequence"/>
</dbReference>
<keyword evidence="3" id="KW-0804">Transcription</keyword>
<dbReference type="PANTHER" id="PTHR30055:SF151">
    <property type="entry name" value="TRANSCRIPTIONAL REGULATORY PROTEIN"/>
    <property type="match status" value="1"/>
</dbReference>
<sequence>MTSEISGRGDPVKLLELMWGKEGQKRRGPKPKVALADIVGAAVAIADSEGLDAVSTRRVAEAVGISPMSFYTYVPSKAELLDLMLDHVAEPGRAAPPDWADMDWRARMTVIAEAMWAFYLQHPWVLQFQTHRPVLGPNTLASYEVALSAVDGIGLDEIEMDLSITALMDFVVGAVRNAARQKFVFEATGMSDDDWWYSILPFVETIDYSPYPISERVGTITGEEYGPGDPERVFRFGLERFLDGMAIMIARKQKA</sequence>
<dbReference type="Pfam" id="PF00440">
    <property type="entry name" value="TetR_N"/>
    <property type="match status" value="1"/>
</dbReference>
<dbReference type="Gene3D" id="1.10.357.10">
    <property type="entry name" value="Tetracycline Repressor, domain 2"/>
    <property type="match status" value="1"/>
</dbReference>
<dbReference type="GO" id="GO:0003700">
    <property type="term" value="F:DNA-binding transcription factor activity"/>
    <property type="evidence" value="ECO:0007669"/>
    <property type="project" value="TreeGrafter"/>
</dbReference>
<dbReference type="InterPro" id="IPR009057">
    <property type="entry name" value="Homeodomain-like_sf"/>
</dbReference>
<dbReference type="Gene3D" id="1.10.10.60">
    <property type="entry name" value="Homeodomain-like"/>
    <property type="match status" value="1"/>
</dbReference>
<evidence type="ECO:0000256" key="3">
    <source>
        <dbReference type="ARBA" id="ARBA00023163"/>
    </source>
</evidence>